<dbReference type="FunFam" id="3.40.50.1820:FF:000003">
    <property type="entry name" value="Dipeptidyl peptidase 4"/>
    <property type="match status" value="1"/>
</dbReference>
<dbReference type="GO" id="GO:0005886">
    <property type="term" value="C:plasma membrane"/>
    <property type="evidence" value="ECO:0007669"/>
    <property type="project" value="TreeGrafter"/>
</dbReference>
<dbReference type="PANTHER" id="PTHR11731:SF202">
    <property type="entry name" value="DIPEPTIDYL PEPTIDASE FAMILY MEMBER 2"/>
    <property type="match status" value="1"/>
</dbReference>
<evidence type="ECO:0008006" key="8">
    <source>
        <dbReference type="Google" id="ProtNLM"/>
    </source>
</evidence>
<feature type="domain" description="Peptidase S9 prolyl oligopeptidase catalytic" evidence="4">
    <location>
        <begin position="508"/>
        <end position="700"/>
    </location>
</feature>
<sequence length="707" mass="81214">MTALIDSGTFHAVEYHSDASLLQTSSSNYKYAFTTRNANQKLIIIPQEYRKFPFFVLRQSFFVGPKADGSEMILAFKWNPNPSKNDFVFVYNYNLYYQEDPESPGSARQLTFDGNYLLRYGVPDWLYEEEILSSNDALWWSESGNFLAYLRQVGFLVIYLEQEFDDRLVNRVYIPKYLRGSQYPQYMEIPYPKAGVEQNPQTKLYIWKVIDDKLTIAEPPADVIKVNESYYIFANHWIKMPVELRHTLDFERLVTIWSNREQNFIYITLCNQKNCVLTHKQSFTINGKSMWAEPNDFNSIYASKFGFFVILPHSYNDGNIYNHIAHLKISKDGSGEIIAWHGNAYDIREIKSYDMDSDILTFTSAGEGIGTMELYKVSHATQSNESSIISLSSFLTHCDYGSFDVSPNGKRATIGCSQPFRNTKMYLMNVDEPSKNKLLEDSDDLHIPFDLPELSYEVIKLPSNYEAHIGIMKPPKFNPLIKYPLLVDVYGGPNSCRVRRVTPNPNMIHYCSHLNAIVVWIDGRGASNRGWNLKSPVYKALGQFETQDTIDAVKLLISKYPFIDKERVAIFGWSYGGFLSTHIAVRDQGKTFQCVIAIAPVANFMLYDSAYSERYLGIPSKNQVAYNATQLFNKVGLLKNVNYMLAHGVADDNVHFQNSALLSEALQAELIHFTQLVYTNQDHSITTRQAHLFMEIGRFLSKECFYN</sequence>
<organism evidence="6 7">
    <name type="scientific">Dictyocaulus viviparus</name>
    <name type="common">Bovine lungworm</name>
    <dbReference type="NCBI Taxonomy" id="29172"/>
    <lineage>
        <taxon>Eukaryota</taxon>
        <taxon>Metazoa</taxon>
        <taxon>Ecdysozoa</taxon>
        <taxon>Nematoda</taxon>
        <taxon>Chromadorea</taxon>
        <taxon>Rhabditida</taxon>
        <taxon>Rhabditina</taxon>
        <taxon>Rhabditomorpha</taxon>
        <taxon>Strongyloidea</taxon>
        <taxon>Metastrongylidae</taxon>
        <taxon>Dictyocaulus</taxon>
    </lineage>
</organism>
<evidence type="ECO:0000256" key="1">
    <source>
        <dbReference type="ARBA" id="ARBA00010036"/>
    </source>
</evidence>
<dbReference type="SUPFAM" id="SSF82171">
    <property type="entry name" value="DPP6 N-terminal domain-like"/>
    <property type="match status" value="1"/>
</dbReference>
<dbReference type="Pfam" id="PF00930">
    <property type="entry name" value="DPPIV_N"/>
    <property type="match status" value="1"/>
</dbReference>
<dbReference type="STRING" id="29172.A0A0D8XIZ6"/>
<name>A0A0D8XIZ6_DICVI</name>
<reference evidence="6 7" key="1">
    <citation type="submission" date="2013-11" db="EMBL/GenBank/DDBJ databases">
        <title>Draft genome of the bovine lungworm Dictyocaulus viviparus.</title>
        <authorList>
            <person name="Mitreva M."/>
        </authorList>
    </citation>
    <scope>NUCLEOTIDE SEQUENCE [LARGE SCALE GENOMIC DNA]</scope>
    <source>
        <strain evidence="6 7">HannoverDv2000</strain>
    </source>
</reference>
<dbReference type="PANTHER" id="PTHR11731">
    <property type="entry name" value="PROTEASE FAMILY S9B,C DIPEPTIDYL-PEPTIDASE IV-RELATED"/>
    <property type="match status" value="1"/>
</dbReference>
<dbReference type="GO" id="GO:0008236">
    <property type="term" value="F:serine-type peptidase activity"/>
    <property type="evidence" value="ECO:0007669"/>
    <property type="project" value="InterPro"/>
</dbReference>
<dbReference type="EMBL" id="KN716533">
    <property type="protein sequence ID" value="KJH43702.1"/>
    <property type="molecule type" value="Genomic_DNA"/>
</dbReference>
<dbReference type="GO" id="GO:0006508">
    <property type="term" value="P:proteolysis"/>
    <property type="evidence" value="ECO:0007669"/>
    <property type="project" value="InterPro"/>
</dbReference>
<accession>A0A0D8XIZ6</accession>
<comment type="function">
    <text evidence="3">Removes N-terminal dipeptides sequentially from polypeptides. Essential for control of distal tip cell migration.</text>
</comment>
<dbReference type="MEROPS" id="S09.A74"/>
<dbReference type="InterPro" id="IPR001375">
    <property type="entry name" value="Peptidase_S9_cat"/>
</dbReference>
<dbReference type="GO" id="GO:0008239">
    <property type="term" value="F:dipeptidyl-peptidase activity"/>
    <property type="evidence" value="ECO:0007669"/>
    <property type="project" value="TreeGrafter"/>
</dbReference>
<evidence type="ECO:0000313" key="6">
    <source>
        <dbReference type="EMBL" id="KJH43702.1"/>
    </source>
</evidence>
<dbReference type="InterPro" id="IPR050278">
    <property type="entry name" value="Serine_Prot_S9B/DPPIV"/>
</dbReference>
<comment type="similarity">
    <text evidence="1">Belongs to the peptidase S9B family. DPPIV subfamily.</text>
</comment>
<evidence type="ECO:0000313" key="7">
    <source>
        <dbReference type="Proteomes" id="UP000053766"/>
    </source>
</evidence>
<dbReference type="SUPFAM" id="SSF53474">
    <property type="entry name" value="alpha/beta-Hydrolases"/>
    <property type="match status" value="1"/>
</dbReference>
<feature type="domain" description="Dipeptidylpeptidase IV N-terminal" evidence="5">
    <location>
        <begin position="70"/>
        <end position="420"/>
    </location>
</feature>
<evidence type="ECO:0000256" key="3">
    <source>
        <dbReference type="ARBA" id="ARBA00058505"/>
    </source>
</evidence>
<dbReference type="Gene3D" id="3.40.50.1820">
    <property type="entry name" value="alpha/beta hydrolase"/>
    <property type="match status" value="1"/>
</dbReference>
<dbReference type="AlphaFoldDB" id="A0A0D8XIZ6"/>
<dbReference type="InterPro" id="IPR029058">
    <property type="entry name" value="AB_hydrolase_fold"/>
</dbReference>
<reference evidence="7" key="2">
    <citation type="journal article" date="2016" name="Sci. Rep.">
        <title>Dictyocaulus viviparus genome, variome and transcriptome elucidate lungworm biology and support future intervention.</title>
        <authorList>
            <person name="McNulty S.N."/>
            <person name="Strube C."/>
            <person name="Rosa B.A."/>
            <person name="Martin J.C."/>
            <person name="Tyagi R."/>
            <person name="Choi Y.J."/>
            <person name="Wang Q."/>
            <person name="Hallsworth Pepin K."/>
            <person name="Zhang X."/>
            <person name="Ozersky P."/>
            <person name="Wilson R.K."/>
            <person name="Sternberg P.W."/>
            <person name="Gasser R.B."/>
            <person name="Mitreva M."/>
        </authorList>
    </citation>
    <scope>NUCLEOTIDE SEQUENCE [LARGE SCALE GENOMIC DNA]</scope>
    <source>
        <strain evidence="7">HannoverDv2000</strain>
    </source>
</reference>
<evidence type="ECO:0000259" key="5">
    <source>
        <dbReference type="Pfam" id="PF00930"/>
    </source>
</evidence>
<protein>
    <recommendedName>
        <fullName evidence="8">Peptidase, S9A/B/C family, catalytic domain protein</fullName>
    </recommendedName>
</protein>
<dbReference type="InterPro" id="IPR002469">
    <property type="entry name" value="Peptidase_S9B_N"/>
</dbReference>
<dbReference type="OrthoDB" id="16520at2759"/>
<dbReference type="Gene3D" id="2.140.10.30">
    <property type="entry name" value="Dipeptidylpeptidase IV, N-terminal domain"/>
    <property type="match status" value="1"/>
</dbReference>
<proteinExistence type="inferred from homology"/>
<dbReference type="Pfam" id="PF00326">
    <property type="entry name" value="Peptidase_S9"/>
    <property type="match status" value="1"/>
</dbReference>
<gene>
    <name evidence="6" type="ORF">DICVIV_10281</name>
</gene>
<keyword evidence="2" id="KW-0325">Glycoprotein</keyword>
<keyword evidence="7" id="KW-1185">Reference proteome</keyword>
<evidence type="ECO:0000259" key="4">
    <source>
        <dbReference type="Pfam" id="PF00326"/>
    </source>
</evidence>
<dbReference type="Proteomes" id="UP000053766">
    <property type="component" value="Unassembled WGS sequence"/>
</dbReference>
<evidence type="ECO:0000256" key="2">
    <source>
        <dbReference type="ARBA" id="ARBA00023180"/>
    </source>
</evidence>